<dbReference type="Pfam" id="PF06210">
    <property type="entry name" value="DUF1003"/>
    <property type="match status" value="1"/>
</dbReference>
<feature type="transmembrane region" description="Helical" evidence="2">
    <location>
        <begin position="59"/>
        <end position="82"/>
    </location>
</feature>
<dbReference type="InterPro" id="IPR010406">
    <property type="entry name" value="DUF1003"/>
</dbReference>
<sequence length="190" mass="21861">MNRDIQQLAEHLLQIGYDDLPAREQRVLKRMAKRLAVTKNINEAFHEQLTFGQRLADKVAAFGGSWTFIISFGVVLGAWVLLNTVGLPNKDVFDPYPFVFLNLVLSMLAAIQAPVIMMSQNRQINKDRLAATNDYEVNLKAELEIMDLHEKMDRMRTEQLAVILRQQEEEITQIRRILEGLAIERKKQGE</sequence>
<dbReference type="EMBL" id="JABFCZ010000008">
    <property type="protein sequence ID" value="MBD1546255.1"/>
    <property type="molecule type" value="Genomic_DNA"/>
</dbReference>
<accession>A0A926NY61</accession>
<keyword evidence="2" id="KW-0472">Membrane</keyword>
<keyword evidence="1" id="KW-0175">Coiled coil</keyword>
<dbReference type="PANTHER" id="PTHR41386">
    <property type="entry name" value="INTEGRAL MEMBRANE PROTEIN-RELATED"/>
    <property type="match status" value="1"/>
</dbReference>
<proteinExistence type="predicted"/>
<comment type="caution">
    <text evidence="3">The sequence shown here is derived from an EMBL/GenBank/DDBJ whole genome shotgun (WGS) entry which is preliminary data.</text>
</comment>
<evidence type="ECO:0000256" key="1">
    <source>
        <dbReference type="SAM" id="Coils"/>
    </source>
</evidence>
<evidence type="ECO:0000256" key="2">
    <source>
        <dbReference type="SAM" id="Phobius"/>
    </source>
</evidence>
<dbReference type="AlphaFoldDB" id="A0A926NY61"/>
<gene>
    <name evidence="3" type="ORF">HK439_08280</name>
</gene>
<dbReference type="Proteomes" id="UP000598467">
    <property type="component" value="Unassembled WGS sequence"/>
</dbReference>
<protein>
    <submittedName>
        <fullName evidence="3">DUF1003 domain-containing protein</fullName>
    </submittedName>
</protein>
<evidence type="ECO:0000313" key="3">
    <source>
        <dbReference type="EMBL" id="MBD1546255.1"/>
    </source>
</evidence>
<reference evidence="3" key="1">
    <citation type="submission" date="2020-05" db="EMBL/GenBank/DDBJ databases">
        <title>Identification of trans-AT polyketide cluster in two marine bacteria, producers of a novel glutaramide-containing polyketide sesbanimide D and analogs.</title>
        <authorList>
            <person name="Kacar D."/>
            <person name="Rodriguez P."/>
            <person name="Canedo L."/>
            <person name="Gonzalez E."/>
            <person name="Galan B."/>
            <person name="De La Calle F."/>
            <person name="Garcia J.L."/>
        </authorList>
    </citation>
    <scope>NUCLEOTIDE SEQUENCE</scope>
    <source>
        <strain evidence="3">PHM038</strain>
    </source>
</reference>
<feature type="transmembrane region" description="Helical" evidence="2">
    <location>
        <begin position="98"/>
        <end position="118"/>
    </location>
</feature>
<dbReference type="PANTHER" id="PTHR41386:SF1">
    <property type="entry name" value="MEMBRANE PROTEIN"/>
    <property type="match status" value="1"/>
</dbReference>
<keyword evidence="2" id="KW-0812">Transmembrane</keyword>
<evidence type="ECO:0000313" key="4">
    <source>
        <dbReference type="Proteomes" id="UP000598467"/>
    </source>
</evidence>
<dbReference type="RefSeq" id="WP_190290930.1">
    <property type="nucleotide sequence ID" value="NZ_JABFCZ010000008.1"/>
</dbReference>
<organism evidence="3 4">
    <name type="scientific">Roseibium aggregatum</name>
    <dbReference type="NCBI Taxonomy" id="187304"/>
    <lineage>
        <taxon>Bacteria</taxon>
        <taxon>Pseudomonadati</taxon>
        <taxon>Pseudomonadota</taxon>
        <taxon>Alphaproteobacteria</taxon>
        <taxon>Hyphomicrobiales</taxon>
        <taxon>Stappiaceae</taxon>
        <taxon>Roseibium</taxon>
    </lineage>
</organism>
<name>A0A926NY61_9HYPH</name>
<keyword evidence="2" id="KW-1133">Transmembrane helix</keyword>
<feature type="coiled-coil region" evidence="1">
    <location>
        <begin position="138"/>
        <end position="184"/>
    </location>
</feature>